<dbReference type="Pfam" id="PF10318">
    <property type="entry name" value="7TM_GPCR_Srh"/>
    <property type="match status" value="1"/>
</dbReference>
<dbReference type="Proteomes" id="UP001432322">
    <property type="component" value="Unassembled WGS sequence"/>
</dbReference>
<reference evidence="2" key="1">
    <citation type="submission" date="2023-10" db="EMBL/GenBank/DDBJ databases">
        <title>Genome assembly of Pristionchus species.</title>
        <authorList>
            <person name="Yoshida K."/>
            <person name="Sommer R.J."/>
        </authorList>
    </citation>
    <scope>NUCLEOTIDE SEQUENCE</scope>
    <source>
        <strain evidence="2">RS5133</strain>
    </source>
</reference>
<accession>A0AAV5VU50</accession>
<evidence type="ECO:0008006" key="4">
    <source>
        <dbReference type="Google" id="ProtNLM"/>
    </source>
</evidence>
<dbReference type="PANTHER" id="PTHR22943:SF248">
    <property type="entry name" value="SEVEN TM RECEPTOR"/>
    <property type="match status" value="1"/>
</dbReference>
<name>A0AAV5VU50_9BILA</name>
<evidence type="ECO:0000256" key="1">
    <source>
        <dbReference type="SAM" id="Phobius"/>
    </source>
</evidence>
<evidence type="ECO:0000313" key="3">
    <source>
        <dbReference type="Proteomes" id="UP001432322"/>
    </source>
</evidence>
<gene>
    <name evidence="2" type="ORF">PFISCL1PPCAC_14303</name>
</gene>
<feature type="transmembrane region" description="Helical" evidence="1">
    <location>
        <begin position="231"/>
        <end position="257"/>
    </location>
</feature>
<feature type="transmembrane region" description="Helical" evidence="1">
    <location>
        <begin position="30"/>
        <end position="50"/>
    </location>
</feature>
<comment type="caution">
    <text evidence="2">The sequence shown here is derived from an EMBL/GenBank/DDBJ whole genome shotgun (WGS) entry which is preliminary data.</text>
</comment>
<dbReference type="AlphaFoldDB" id="A0AAV5VU50"/>
<sequence length="294" mass="33248">SGLSGIVSNSVLIYFLIQANFGKAGKLYRFVRIVSAICNIFTSFLVAIEIHASDILKHLCNDCALLSRYQMALMMGGGIVTVLYGPILLLLPDAVTEFLFITLVAQTHAMWELLPAPTVLQYLSLNKSGANSLKRLLYAYVIPYHMLQIIPSDETRHKFEELILKLHGAGPDKCRVYGIPIRSEFAYCAYKVEFFSSTSLLLCSFFQIRVHFQSYGNVVFSRKREQMQRRFFHMQLAQVVLPLLLISLTSICVVLMAATGKDMNNLSIIFIQVYWLFPSAQALLLIGFLTKLQR</sequence>
<feature type="non-terminal residue" evidence="2">
    <location>
        <position position="294"/>
    </location>
</feature>
<keyword evidence="1" id="KW-0812">Transmembrane</keyword>
<evidence type="ECO:0000313" key="2">
    <source>
        <dbReference type="EMBL" id="GMT23006.1"/>
    </source>
</evidence>
<dbReference type="InterPro" id="IPR019422">
    <property type="entry name" value="7TM_GPCR_serpentine_rcpt_Srh"/>
</dbReference>
<proteinExistence type="predicted"/>
<dbReference type="PANTHER" id="PTHR22943">
    <property type="entry name" value="7-TRANSMEMBRANE DOMAIN RECEPTOR C.ELEGANS"/>
    <property type="match status" value="1"/>
</dbReference>
<organism evidence="2 3">
    <name type="scientific">Pristionchus fissidentatus</name>
    <dbReference type="NCBI Taxonomy" id="1538716"/>
    <lineage>
        <taxon>Eukaryota</taxon>
        <taxon>Metazoa</taxon>
        <taxon>Ecdysozoa</taxon>
        <taxon>Nematoda</taxon>
        <taxon>Chromadorea</taxon>
        <taxon>Rhabditida</taxon>
        <taxon>Rhabditina</taxon>
        <taxon>Diplogasteromorpha</taxon>
        <taxon>Diplogasteroidea</taxon>
        <taxon>Neodiplogasteridae</taxon>
        <taxon>Pristionchus</taxon>
    </lineage>
</organism>
<feature type="transmembrane region" description="Helical" evidence="1">
    <location>
        <begin position="269"/>
        <end position="289"/>
    </location>
</feature>
<keyword evidence="1" id="KW-0472">Membrane</keyword>
<protein>
    <recommendedName>
        <fullName evidence="4">G protein-coupled receptor</fullName>
    </recommendedName>
</protein>
<keyword evidence="3" id="KW-1185">Reference proteome</keyword>
<feature type="non-terminal residue" evidence="2">
    <location>
        <position position="1"/>
    </location>
</feature>
<dbReference type="EMBL" id="BTSY01000004">
    <property type="protein sequence ID" value="GMT23006.1"/>
    <property type="molecule type" value="Genomic_DNA"/>
</dbReference>
<keyword evidence="1" id="KW-1133">Transmembrane helix</keyword>
<feature type="transmembrane region" description="Helical" evidence="1">
    <location>
        <begin position="71"/>
        <end position="92"/>
    </location>
</feature>